<accession>A0A9X1X3P9</accession>
<dbReference type="AlphaFoldDB" id="A0A9X1X3P9"/>
<evidence type="ECO:0000313" key="3">
    <source>
        <dbReference type="EMBL" id="MCJ8209765.1"/>
    </source>
</evidence>
<protein>
    <submittedName>
        <fullName evidence="3">DUF2235 domain-containing protein</fullName>
    </submittedName>
</protein>
<comment type="caution">
    <text evidence="3">The sequence shown here is derived from an EMBL/GenBank/DDBJ whole genome shotgun (WGS) entry which is preliminary data.</text>
</comment>
<dbReference type="InterPro" id="IPR018712">
    <property type="entry name" value="Tle1-like_cat"/>
</dbReference>
<evidence type="ECO:0000259" key="2">
    <source>
        <dbReference type="Pfam" id="PF09994"/>
    </source>
</evidence>
<keyword evidence="4" id="KW-1185">Reference proteome</keyword>
<feature type="domain" description="T6SS Phospholipase effector Tle1-like catalytic" evidence="2">
    <location>
        <begin position="2"/>
        <end position="268"/>
    </location>
</feature>
<reference evidence="3" key="1">
    <citation type="submission" date="2022-04" db="EMBL/GenBank/DDBJ databases">
        <title>Mucilaginibacter sp. RS28 isolated from freshwater.</title>
        <authorList>
            <person name="Ko S.-R."/>
        </authorList>
    </citation>
    <scope>NUCLEOTIDE SEQUENCE</scope>
    <source>
        <strain evidence="3">RS28</strain>
    </source>
</reference>
<organism evidence="3 4">
    <name type="scientific">Mucilaginibacter straminoryzae</name>
    <dbReference type="NCBI Taxonomy" id="2932774"/>
    <lineage>
        <taxon>Bacteria</taxon>
        <taxon>Pseudomonadati</taxon>
        <taxon>Bacteroidota</taxon>
        <taxon>Sphingobacteriia</taxon>
        <taxon>Sphingobacteriales</taxon>
        <taxon>Sphingobacteriaceae</taxon>
        <taxon>Mucilaginibacter</taxon>
    </lineage>
</organism>
<feature type="region of interest" description="Disordered" evidence="1">
    <location>
        <begin position="1"/>
        <end position="21"/>
    </location>
</feature>
<evidence type="ECO:0000313" key="4">
    <source>
        <dbReference type="Proteomes" id="UP001139450"/>
    </source>
</evidence>
<dbReference type="RefSeq" id="WP_245129597.1">
    <property type="nucleotide sequence ID" value="NZ_JALJEJ010000003.1"/>
</dbReference>
<dbReference type="PANTHER" id="PTHR33840:SF1">
    <property type="entry name" value="TLE1 PHOSPHOLIPASE DOMAIN-CONTAINING PROTEIN"/>
    <property type="match status" value="1"/>
</dbReference>
<dbReference type="Proteomes" id="UP001139450">
    <property type="component" value="Unassembled WGS sequence"/>
</dbReference>
<sequence length="347" mass="39599">MKRLITCSDGTWDKPGDKGQNGQPLDSNVCLLFNAIKSIADDGTPQLKVYDTGVGTGYSWRDKLLGGITGLGIDKKIKDIYTFLVMTYEPGDEIYLFGFSRGAYTARSLAGLIRNTGILKPDFIHLVDKAYDLYRDRNEYTAPDSDLMRAFRQNYSYEDITRIKFIGVWDTVGALGIPLPAWKLYNRERYKFHDVTLSSTVDYAYQALAVDERRKPFNASIWQASSNAVDGKQTLEMEQRWFAGVHCNVGGGYEDRGLSNETLKWLTDNAKLRGLELEDVKLEPYTPNHLGVKRNSFTLPFWFTGRIWRNIEHPEDGPQIIDDSVFKRLAADPSYRPKNLKKYFPKP</sequence>
<gene>
    <name evidence="3" type="ORF">MUY27_08590</name>
</gene>
<dbReference type="PANTHER" id="PTHR33840">
    <property type="match status" value="1"/>
</dbReference>
<dbReference type="Pfam" id="PF09994">
    <property type="entry name" value="T6SS_Tle1-like_cat"/>
    <property type="match status" value="1"/>
</dbReference>
<dbReference type="EMBL" id="JALJEJ010000003">
    <property type="protein sequence ID" value="MCJ8209765.1"/>
    <property type="molecule type" value="Genomic_DNA"/>
</dbReference>
<name>A0A9X1X3P9_9SPHI</name>
<proteinExistence type="predicted"/>
<evidence type="ECO:0000256" key="1">
    <source>
        <dbReference type="SAM" id="MobiDB-lite"/>
    </source>
</evidence>